<accession>A0A264VQC5</accession>
<protein>
    <submittedName>
        <fullName evidence="1">Uncharacterized protein</fullName>
    </submittedName>
</protein>
<organism evidence="1 2">
    <name type="scientific">Providencia rettgeri</name>
    <dbReference type="NCBI Taxonomy" id="587"/>
    <lineage>
        <taxon>Bacteria</taxon>
        <taxon>Pseudomonadati</taxon>
        <taxon>Pseudomonadota</taxon>
        <taxon>Gammaproteobacteria</taxon>
        <taxon>Enterobacterales</taxon>
        <taxon>Morganellaceae</taxon>
        <taxon>Providencia</taxon>
    </lineage>
</organism>
<dbReference type="AlphaFoldDB" id="A0A264VQC5"/>
<gene>
    <name evidence="1" type="ORF">CHI95_16445</name>
</gene>
<comment type="caution">
    <text evidence="1">The sequence shown here is derived from an EMBL/GenBank/DDBJ whole genome shotgun (WGS) entry which is preliminary data.</text>
</comment>
<reference evidence="1 2" key="1">
    <citation type="submission" date="2017-07" db="EMBL/GenBank/DDBJ databases">
        <title>blaIMP-27 on transferable plasmids in Proteus mirabilis and Providencia rettgeri.</title>
        <authorList>
            <person name="Potter R."/>
        </authorList>
    </citation>
    <scope>NUCLEOTIDE SEQUENCE [LARGE SCALE GENOMIC DNA]</scope>
    <source>
        <strain evidence="1 2">PR1</strain>
    </source>
</reference>
<dbReference type="Proteomes" id="UP000216001">
    <property type="component" value="Unassembled WGS sequence"/>
</dbReference>
<name>A0A264VQC5_PRORE</name>
<evidence type="ECO:0000313" key="1">
    <source>
        <dbReference type="EMBL" id="OZS73499.1"/>
    </source>
</evidence>
<proteinExistence type="predicted"/>
<dbReference type="EMBL" id="NOWC01000021">
    <property type="protein sequence ID" value="OZS73499.1"/>
    <property type="molecule type" value="Genomic_DNA"/>
</dbReference>
<sequence length="297" mass="33452">MSVNNEAKGYKHIQLMQRITGMSTAENWDNARAEWSLQQVFRAQVADQCLCGHQPIIKICVIKNKTNNKTARVGNCCVNKFMSLGSDSIFNAIDRISKDGTKAASRKLLEMALAQSVITPWEFEFYLSNIDKRKLTQKQRQTRETINAKLAEMGEENRALVYGASHIQTAFEQNVINQWEKDFALRTFPMKKISVKQHAIRANIQTKMMNAGISKSLPEISAEALALGEVSSTRISVISDPDQLAVKLAEAQEKGYISAREKDIFERKHNTKGFSSITERATILRVRASIQRLLSEG</sequence>
<evidence type="ECO:0000313" key="2">
    <source>
        <dbReference type="Proteomes" id="UP000216001"/>
    </source>
</evidence>
<dbReference type="RefSeq" id="WP_094962240.1">
    <property type="nucleotide sequence ID" value="NZ_NOWC01000021.1"/>
</dbReference>